<dbReference type="Pfam" id="PF01080">
    <property type="entry name" value="Presenilin"/>
    <property type="match status" value="1"/>
</dbReference>
<dbReference type="Proteomes" id="UP000046392">
    <property type="component" value="Unplaced"/>
</dbReference>
<dbReference type="GO" id="GO:0070765">
    <property type="term" value="C:gamma-secretase complex"/>
    <property type="evidence" value="ECO:0007669"/>
    <property type="project" value="TreeGrafter"/>
</dbReference>
<keyword evidence="1" id="KW-0472">Membrane</keyword>
<keyword evidence="1" id="KW-1133">Transmembrane helix</keyword>
<proteinExistence type="predicted"/>
<dbReference type="GO" id="GO:0016485">
    <property type="term" value="P:protein processing"/>
    <property type="evidence" value="ECO:0007669"/>
    <property type="project" value="InterPro"/>
</dbReference>
<dbReference type="GO" id="GO:0042500">
    <property type="term" value="F:aspartic endopeptidase activity, intramembrane cleaving"/>
    <property type="evidence" value="ECO:0007669"/>
    <property type="project" value="InterPro"/>
</dbReference>
<organism evidence="2 3">
    <name type="scientific">Strongyloides papillosus</name>
    <name type="common">Intestinal threadworm</name>
    <dbReference type="NCBI Taxonomy" id="174720"/>
    <lineage>
        <taxon>Eukaryota</taxon>
        <taxon>Metazoa</taxon>
        <taxon>Ecdysozoa</taxon>
        <taxon>Nematoda</taxon>
        <taxon>Chromadorea</taxon>
        <taxon>Rhabditida</taxon>
        <taxon>Tylenchina</taxon>
        <taxon>Panagrolaimomorpha</taxon>
        <taxon>Strongyloidoidea</taxon>
        <taxon>Strongyloididae</taxon>
        <taxon>Strongyloides</taxon>
    </lineage>
</organism>
<keyword evidence="2" id="KW-1185">Reference proteome</keyword>
<dbReference type="PANTHER" id="PTHR10202">
    <property type="entry name" value="PRESENILIN"/>
    <property type="match status" value="1"/>
</dbReference>
<feature type="transmembrane region" description="Helical" evidence="1">
    <location>
        <begin position="136"/>
        <end position="156"/>
    </location>
</feature>
<dbReference type="STRING" id="174720.A0A0N5BFW9"/>
<dbReference type="AlphaFoldDB" id="A0A0N5BFW9"/>
<evidence type="ECO:0000256" key="1">
    <source>
        <dbReference type="SAM" id="Phobius"/>
    </source>
</evidence>
<dbReference type="Gene3D" id="1.10.472.100">
    <property type="entry name" value="Presenilin"/>
    <property type="match status" value="1"/>
</dbReference>
<feature type="transmembrane region" description="Helical" evidence="1">
    <location>
        <begin position="113"/>
        <end position="130"/>
    </location>
</feature>
<accession>A0A0N5BFW9</accession>
<keyword evidence="1" id="KW-0812">Transmembrane</keyword>
<reference evidence="3" key="1">
    <citation type="submission" date="2017-02" db="UniProtKB">
        <authorList>
            <consortium name="WormBaseParasite"/>
        </authorList>
    </citation>
    <scope>IDENTIFICATION</scope>
</reference>
<dbReference type="InterPro" id="IPR042524">
    <property type="entry name" value="Presenilin_C"/>
</dbReference>
<name>A0A0N5BFW9_STREA</name>
<feature type="transmembrane region" description="Helical" evidence="1">
    <location>
        <begin position="32"/>
        <end position="55"/>
    </location>
</feature>
<dbReference type="GO" id="GO:0006509">
    <property type="term" value="P:membrane protein ectodomain proteolysis"/>
    <property type="evidence" value="ECO:0007669"/>
    <property type="project" value="TreeGrafter"/>
</dbReference>
<dbReference type="PANTHER" id="PTHR10202:SF13">
    <property type="entry name" value="PRESENILIN HOMOLOG"/>
    <property type="match status" value="1"/>
</dbReference>
<feature type="transmembrane region" description="Helical" evidence="1">
    <location>
        <begin position="192"/>
        <end position="210"/>
    </location>
</feature>
<sequence>MIAEKNFALLKNSIVGEKINEKDKKSEMNLHSFYSSIILFILPITICMGYIVFYVKFIFPYNNNEINNFEVIPYNKKNNDVESSWDIKLIVLAELAFVHTCGLIFLTIISKNFVICYIIFILSILLGFHYNEILNFFAIPIDGILLVVIVGVACFIKVISISFKKTNFIKNIFVMEMTILLTINQLKIWPYWGWWIPSMVISFCEIYLFLKNVHIPLEDSFEKMRDDLDDISYFLTYTYNVNGDKYDFKKVDNPMIVKKINYKNEINNYKLQNCLIGDFICYSLLIGYISMFNEWNLIIICYISMVVGIFLTREFQDLYENSLPHLAGPTIFSLSMFFLTRIFISPFIFELLKCLPKRIYFVS</sequence>
<feature type="transmembrane region" description="Helical" evidence="1">
    <location>
        <begin position="331"/>
        <end position="352"/>
    </location>
</feature>
<dbReference type="InterPro" id="IPR001108">
    <property type="entry name" value="Peptidase_A22A"/>
</dbReference>
<dbReference type="WBParaSite" id="SPAL_0000487900.1">
    <property type="protein sequence ID" value="SPAL_0000487900.1"/>
    <property type="gene ID" value="SPAL_0000487900"/>
</dbReference>
<evidence type="ECO:0000313" key="2">
    <source>
        <dbReference type="Proteomes" id="UP000046392"/>
    </source>
</evidence>
<feature type="transmembrane region" description="Helical" evidence="1">
    <location>
        <begin position="295"/>
        <end position="311"/>
    </location>
</feature>
<protein>
    <submittedName>
        <fullName evidence="3">Presenilin</fullName>
    </submittedName>
</protein>
<evidence type="ECO:0000313" key="3">
    <source>
        <dbReference type="WBParaSite" id="SPAL_0000487900.1"/>
    </source>
</evidence>